<proteinExistence type="predicted"/>
<feature type="domain" description="HIT" evidence="5">
    <location>
        <begin position="26"/>
        <end position="134"/>
    </location>
</feature>
<evidence type="ECO:0000256" key="2">
    <source>
        <dbReference type="PIRSR" id="PIRSR639383-1"/>
    </source>
</evidence>
<accession>A0A934K0W0</accession>
<dbReference type="InterPro" id="IPR036265">
    <property type="entry name" value="HIT-like_sf"/>
</dbReference>
<dbReference type="PANTHER" id="PTHR42997:SF1">
    <property type="entry name" value="AP-4-A PHOSPHORYLASE"/>
    <property type="match status" value="1"/>
</dbReference>
<dbReference type="PANTHER" id="PTHR42997">
    <property type="entry name" value="HIT FAMILY HYDROLASE"/>
    <property type="match status" value="1"/>
</dbReference>
<evidence type="ECO:0000313" key="7">
    <source>
        <dbReference type="Proteomes" id="UP000612893"/>
    </source>
</evidence>
<dbReference type="GO" id="GO:0003824">
    <property type="term" value="F:catalytic activity"/>
    <property type="evidence" value="ECO:0007669"/>
    <property type="project" value="InterPro"/>
</dbReference>
<feature type="binding site" evidence="3">
    <location>
        <position position="123"/>
    </location>
    <ligand>
        <name>substrate</name>
    </ligand>
</feature>
<dbReference type="CDD" id="cd01275">
    <property type="entry name" value="FHIT"/>
    <property type="match status" value="1"/>
</dbReference>
<sequence length="170" mass="18758">MRNLFAPWRMAYIGAPQQPGCLFCRTFEASPEDDRGNLVVLREAEALAMMNRFPYNNGHIMVAPRAHEGSLTGLDDEQLLAIMRLTQRSIRVLEDVMSPEAFNVGVNIGRVAGAGIPDHVHIHVVPRWNGDTNFMPVLGEVKVINEHLEATWDKLAAAFASSSSGPAQRP</sequence>
<dbReference type="InterPro" id="IPR039383">
    <property type="entry name" value="FHIT"/>
</dbReference>
<dbReference type="SUPFAM" id="SSF54197">
    <property type="entry name" value="HIT-like"/>
    <property type="match status" value="1"/>
</dbReference>
<protein>
    <submittedName>
        <fullName evidence="6">HIT domain-containing protein</fullName>
    </submittedName>
</protein>
<comment type="caution">
    <text evidence="6">The sequence shown here is derived from an EMBL/GenBank/DDBJ whole genome shotgun (WGS) entry which is preliminary data.</text>
</comment>
<evidence type="ECO:0000256" key="1">
    <source>
        <dbReference type="ARBA" id="ARBA00022741"/>
    </source>
</evidence>
<organism evidence="6 7">
    <name type="scientific">Candidatus Nephthysia bennettiae</name>
    <dbReference type="NCBI Taxonomy" id="3127016"/>
    <lineage>
        <taxon>Bacteria</taxon>
        <taxon>Bacillati</taxon>
        <taxon>Candidatus Dormiibacterota</taxon>
        <taxon>Candidatus Dormibacteria</taxon>
        <taxon>Candidatus Dormibacterales</taxon>
        <taxon>Candidatus Dormibacteraceae</taxon>
        <taxon>Candidatus Nephthysia</taxon>
    </lineage>
</organism>
<reference evidence="6" key="1">
    <citation type="submission" date="2020-10" db="EMBL/GenBank/DDBJ databases">
        <title>Ca. Dormibacterota MAGs.</title>
        <authorList>
            <person name="Montgomery K."/>
        </authorList>
    </citation>
    <scope>NUCLEOTIDE SEQUENCE [LARGE SCALE GENOMIC DNA]</scope>
    <source>
        <strain evidence="6">SC8812_S17_10</strain>
    </source>
</reference>
<evidence type="ECO:0000256" key="4">
    <source>
        <dbReference type="PROSITE-ProRule" id="PRU00464"/>
    </source>
</evidence>
<name>A0A934K0W0_9BACT</name>
<keyword evidence="7" id="KW-1185">Reference proteome</keyword>
<gene>
    <name evidence="6" type="ORF">JF922_00125</name>
</gene>
<dbReference type="Pfam" id="PF01230">
    <property type="entry name" value="HIT"/>
    <property type="match status" value="1"/>
</dbReference>
<evidence type="ECO:0000256" key="3">
    <source>
        <dbReference type="PIRSR" id="PIRSR639383-2"/>
    </source>
</evidence>
<dbReference type="InterPro" id="IPR011146">
    <property type="entry name" value="HIT-like"/>
</dbReference>
<dbReference type="Gene3D" id="3.30.428.10">
    <property type="entry name" value="HIT-like"/>
    <property type="match status" value="1"/>
</dbReference>
<evidence type="ECO:0000259" key="5">
    <source>
        <dbReference type="PROSITE" id="PS51084"/>
    </source>
</evidence>
<evidence type="ECO:0000313" key="6">
    <source>
        <dbReference type="EMBL" id="MBJ7596485.1"/>
    </source>
</evidence>
<dbReference type="EMBL" id="JAEKNR010000003">
    <property type="protein sequence ID" value="MBJ7596485.1"/>
    <property type="molecule type" value="Genomic_DNA"/>
</dbReference>
<dbReference type="PROSITE" id="PS51084">
    <property type="entry name" value="HIT_2"/>
    <property type="match status" value="1"/>
</dbReference>
<feature type="short sequence motif" description="Histidine triad motif" evidence="4">
    <location>
        <begin position="119"/>
        <end position="123"/>
    </location>
</feature>
<keyword evidence="1" id="KW-0547">Nucleotide-binding</keyword>
<feature type="binding site" evidence="3">
    <location>
        <position position="51"/>
    </location>
    <ligand>
        <name>substrate</name>
    </ligand>
</feature>
<dbReference type="RefSeq" id="WP_338198318.1">
    <property type="nucleotide sequence ID" value="NZ_JAEKNR010000003.1"/>
</dbReference>
<dbReference type="Proteomes" id="UP000612893">
    <property type="component" value="Unassembled WGS sequence"/>
</dbReference>
<dbReference type="AlphaFoldDB" id="A0A934K0W0"/>
<dbReference type="InterPro" id="IPR052908">
    <property type="entry name" value="AP-4-A_phosphorylase"/>
</dbReference>
<feature type="active site" description="Tele-AMP-histidine intermediate" evidence="2">
    <location>
        <position position="121"/>
    </location>
</feature>
<dbReference type="GO" id="GO:0000166">
    <property type="term" value="F:nucleotide binding"/>
    <property type="evidence" value="ECO:0007669"/>
    <property type="project" value="UniProtKB-KW"/>
</dbReference>